<organism evidence="5 6">
    <name type="scientific">Eptatretus burgeri</name>
    <name type="common">Inshore hagfish</name>
    <dbReference type="NCBI Taxonomy" id="7764"/>
    <lineage>
        <taxon>Eukaryota</taxon>
        <taxon>Metazoa</taxon>
        <taxon>Chordata</taxon>
        <taxon>Craniata</taxon>
        <taxon>Vertebrata</taxon>
        <taxon>Cyclostomata</taxon>
        <taxon>Myxini</taxon>
        <taxon>Myxiniformes</taxon>
        <taxon>Myxinidae</taxon>
        <taxon>Eptatretinae</taxon>
        <taxon>Eptatretus</taxon>
    </lineage>
</organism>
<dbReference type="GO" id="GO:0001706">
    <property type="term" value="P:endoderm formation"/>
    <property type="evidence" value="ECO:0007669"/>
    <property type="project" value="TreeGrafter"/>
</dbReference>
<evidence type="ECO:0000256" key="3">
    <source>
        <dbReference type="SAM" id="MobiDB-lite"/>
    </source>
</evidence>
<dbReference type="PROSITE" id="PS50118">
    <property type="entry name" value="HMG_BOX_2"/>
    <property type="match status" value="1"/>
</dbReference>
<reference evidence="5" key="2">
    <citation type="submission" date="2025-09" db="UniProtKB">
        <authorList>
            <consortium name="Ensembl"/>
        </authorList>
    </citation>
    <scope>IDENTIFICATION</scope>
</reference>
<dbReference type="InterPro" id="IPR009071">
    <property type="entry name" value="HMG_box_dom"/>
</dbReference>
<dbReference type="GO" id="GO:0001570">
    <property type="term" value="P:vasculogenesis"/>
    <property type="evidence" value="ECO:0007669"/>
    <property type="project" value="TreeGrafter"/>
</dbReference>
<feature type="domain" description="HMG box" evidence="4">
    <location>
        <begin position="68"/>
        <end position="118"/>
    </location>
</feature>
<evidence type="ECO:0000313" key="5">
    <source>
        <dbReference type="Ensembl" id="ENSEBUP00000026074.1"/>
    </source>
</evidence>
<reference evidence="5" key="1">
    <citation type="submission" date="2025-08" db="UniProtKB">
        <authorList>
            <consortium name="Ensembl"/>
        </authorList>
    </citation>
    <scope>IDENTIFICATION</scope>
</reference>
<dbReference type="AlphaFoldDB" id="A0A8C4R7Z8"/>
<dbReference type="Pfam" id="PF00505">
    <property type="entry name" value="HMG_box"/>
    <property type="match status" value="1"/>
</dbReference>
<dbReference type="InterPro" id="IPR036910">
    <property type="entry name" value="HMG_box_dom_sf"/>
</dbReference>
<proteinExistence type="predicted"/>
<evidence type="ECO:0000259" key="4">
    <source>
        <dbReference type="PROSITE" id="PS50118"/>
    </source>
</evidence>
<dbReference type="GO" id="GO:0007507">
    <property type="term" value="P:heart development"/>
    <property type="evidence" value="ECO:0007669"/>
    <property type="project" value="TreeGrafter"/>
</dbReference>
<feature type="DNA-binding region" description="HMG box" evidence="2">
    <location>
        <begin position="68"/>
        <end position="118"/>
    </location>
</feature>
<accession>A0A8C4R7Z8</accession>
<protein>
    <recommendedName>
        <fullName evidence="4">HMG box domain-containing protein</fullName>
    </recommendedName>
</protein>
<dbReference type="SMART" id="SM00398">
    <property type="entry name" value="HMG"/>
    <property type="match status" value="1"/>
</dbReference>
<dbReference type="GO" id="GO:0000978">
    <property type="term" value="F:RNA polymerase II cis-regulatory region sequence-specific DNA binding"/>
    <property type="evidence" value="ECO:0007669"/>
    <property type="project" value="TreeGrafter"/>
</dbReference>
<keyword evidence="6" id="KW-1185">Reference proteome</keyword>
<keyword evidence="1 2" id="KW-0238">DNA-binding</keyword>
<dbReference type="PANTHER" id="PTHR10270:SF216">
    <property type="entry name" value="TRANSCRIPTION FACTOR SOX-17"/>
    <property type="match status" value="1"/>
</dbReference>
<evidence type="ECO:0000256" key="1">
    <source>
        <dbReference type="ARBA" id="ARBA00023125"/>
    </source>
</evidence>
<dbReference type="GO" id="GO:0001525">
    <property type="term" value="P:angiogenesis"/>
    <property type="evidence" value="ECO:0007669"/>
    <property type="project" value="TreeGrafter"/>
</dbReference>
<feature type="region of interest" description="Disordered" evidence="3">
    <location>
        <begin position="1"/>
        <end position="65"/>
    </location>
</feature>
<dbReference type="Ensembl" id="ENSEBUT00000026650.1">
    <property type="protein sequence ID" value="ENSEBUP00000026074.1"/>
    <property type="gene ID" value="ENSEBUG00000016071.1"/>
</dbReference>
<dbReference type="Proteomes" id="UP000694388">
    <property type="component" value="Unplaced"/>
</dbReference>
<dbReference type="PANTHER" id="PTHR10270">
    <property type="entry name" value="SOX TRANSCRIPTION FACTOR"/>
    <property type="match status" value="1"/>
</dbReference>
<evidence type="ECO:0000256" key="2">
    <source>
        <dbReference type="PROSITE-ProRule" id="PRU00267"/>
    </source>
</evidence>
<evidence type="ECO:0000313" key="6">
    <source>
        <dbReference type="Proteomes" id="UP000694388"/>
    </source>
</evidence>
<dbReference type="Gene3D" id="1.10.30.10">
    <property type="entry name" value="High mobility group box domain"/>
    <property type="match status" value="1"/>
</dbReference>
<dbReference type="GeneTree" id="ENSGT00940000156694"/>
<sequence>MSSPDVGYGSDDQARIGTPGPTATACHWPETMVPAPGSPMEGDGGVPGQARTMSQGEARKAGKAEARIRRPMNAFMVWAKDERKRLAQKNPDLHNAELSKILGSRLKTVSLKRQHCLL</sequence>
<dbReference type="GO" id="GO:0090090">
    <property type="term" value="P:negative regulation of canonical Wnt signaling pathway"/>
    <property type="evidence" value="ECO:0007669"/>
    <property type="project" value="TreeGrafter"/>
</dbReference>
<dbReference type="InterPro" id="IPR050140">
    <property type="entry name" value="SRY-related_HMG-box_TF-like"/>
</dbReference>
<dbReference type="GO" id="GO:0005634">
    <property type="term" value="C:nucleus"/>
    <property type="evidence" value="ECO:0007669"/>
    <property type="project" value="UniProtKB-UniRule"/>
</dbReference>
<keyword evidence="2" id="KW-0539">Nucleus</keyword>
<dbReference type="GO" id="GO:0001228">
    <property type="term" value="F:DNA-binding transcription activator activity, RNA polymerase II-specific"/>
    <property type="evidence" value="ECO:0007669"/>
    <property type="project" value="TreeGrafter"/>
</dbReference>
<dbReference type="SUPFAM" id="SSF47095">
    <property type="entry name" value="HMG-box"/>
    <property type="match status" value="1"/>
</dbReference>
<name>A0A8C4R7Z8_EPTBU</name>